<dbReference type="EMBL" id="JASPKZ010003078">
    <property type="protein sequence ID" value="KAJ9594035.1"/>
    <property type="molecule type" value="Genomic_DNA"/>
</dbReference>
<reference evidence="1" key="1">
    <citation type="journal article" date="2023" name="IScience">
        <title>Live-bearing cockroach genome reveals convergent evolutionary mechanisms linked to viviparity in insects and beyond.</title>
        <authorList>
            <person name="Fouks B."/>
            <person name="Harrison M.C."/>
            <person name="Mikhailova A.A."/>
            <person name="Marchal E."/>
            <person name="English S."/>
            <person name="Carruthers M."/>
            <person name="Jennings E.C."/>
            <person name="Chiamaka E.L."/>
            <person name="Frigard R.A."/>
            <person name="Pippel M."/>
            <person name="Attardo G.M."/>
            <person name="Benoit J.B."/>
            <person name="Bornberg-Bauer E."/>
            <person name="Tobe S.S."/>
        </authorList>
    </citation>
    <scope>NUCLEOTIDE SEQUENCE</scope>
    <source>
        <strain evidence="1">Stay&amp;Tobe</strain>
    </source>
</reference>
<keyword evidence="2" id="KW-1185">Reference proteome</keyword>
<feature type="non-terminal residue" evidence="1">
    <location>
        <position position="66"/>
    </location>
</feature>
<name>A0AAD8A7N4_DIPPU</name>
<evidence type="ECO:0000313" key="2">
    <source>
        <dbReference type="Proteomes" id="UP001233999"/>
    </source>
</evidence>
<reference evidence="1" key="2">
    <citation type="submission" date="2023-05" db="EMBL/GenBank/DDBJ databases">
        <authorList>
            <person name="Fouks B."/>
        </authorList>
    </citation>
    <scope>NUCLEOTIDE SEQUENCE</scope>
    <source>
        <strain evidence="1">Stay&amp;Tobe</strain>
        <tissue evidence="1">Testes</tissue>
    </source>
</reference>
<proteinExistence type="predicted"/>
<comment type="caution">
    <text evidence="1">The sequence shown here is derived from an EMBL/GenBank/DDBJ whole genome shotgun (WGS) entry which is preliminary data.</text>
</comment>
<sequence length="66" mass="7459">SYDCLMCIKCGGTTKADKICKSVRNHSALPEYNESFDSQVCEIKYTADKRFTVFLTRLTRSSGLLN</sequence>
<organism evidence="1 2">
    <name type="scientific">Diploptera punctata</name>
    <name type="common">Pacific beetle cockroach</name>
    <dbReference type="NCBI Taxonomy" id="6984"/>
    <lineage>
        <taxon>Eukaryota</taxon>
        <taxon>Metazoa</taxon>
        <taxon>Ecdysozoa</taxon>
        <taxon>Arthropoda</taxon>
        <taxon>Hexapoda</taxon>
        <taxon>Insecta</taxon>
        <taxon>Pterygota</taxon>
        <taxon>Neoptera</taxon>
        <taxon>Polyneoptera</taxon>
        <taxon>Dictyoptera</taxon>
        <taxon>Blattodea</taxon>
        <taxon>Blaberoidea</taxon>
        <taxon>Blaberidae</taxon>
        <taxon>Diplopterinae</taxon>
        <taxon>Diploptera</taxon>
    </lineage>
</organism>
<gene>
    <name evidence="1" type="ORF">L9F63_014540</name>
</gene>
<accession>A0AAD8A7N4</accession>
<dbReference type="AlphaFoldDB" id="A0AAD8A7N4"/>
<feature type="non-terminal residue" evidence="1">
    <location>
        <position position="1"/>
    </location>
</feature>
<protein>
    <submittedName>
        <fullName evidence="1">Uncharacterized protein</fullName>
    </submittedName>
</protein>
<dbReference type="Proteomes" id="UP001233999">
    <property type="component" value="Unassembled WGS sequence"/>
</dbReference>
<evidence type="ECO:0000313" key="1">
    <source>
        <dbReference type="EMBL" id="KAJ9594035.1"/>
    </source>
</evidence>